<dbReference type="Proteomes" id="UP001501057">
    <property type="component" value="Unassembled WGS sequence"/>
</dbReference>
<dbReference type="NCBIfam" id="NF042935">
    <property type="entry name" value="SCO6880_fam"/>
    <property type="match status" value="1"/>
</dbReference>
<evidence type="ECO:0000256" key="1">
    <source>
        <dbReference type="SAM" id="Phobius"/>
    </source>
</evidence>
<protein>
    <recommendedName>
        <fullName evidence="4">PrgI family protein</fullName>
    </recommendedName>
</protein>
<gene>
    <name evidence="2" type="ORF">GCM10009710_33430</name>
</gene>
<name>A0ABN2K928_9ACTN</name>
<sequence>MSNVEQRTYGNFRRPESPGLPGLGTAGTVVVFGGALVAVFLVALRIWVPFLIWLPIWLLLVALMAVKDRHGRTAGSRVATRVSWWRARRGGTTVYRSGPLGRTDHGTYQLPGLLAATVLHEAQDAYGRPFAMLQYPQVGHYSVTMSVTPDGASLVDQSQIDAWVAGWGQWLADLGNELGVVAAQVTVETAPDSGARLRREVSSRMREANDAPELATQMLNEVMNDYPSGSSQDRAWVSVTFSGRTPSGKRRDADEMARDIGSRLATMTQSLSNATGAGAATPVTAAELCEIVRTAYDPQAISDFDLARDESRDPEITWSDGVGPAAAEEHWDHYFHDGAVSRTWFMSVAPRGEVYSSVLARLLSPHSDIDRKRISLLYRPVSAGRAADTVERDKRVSDVKVSSSKRPSARAMGARAAAYQTAAEEARGAGLTDFALIATATVLDESRMTDAAVALESLSATARLLMRPAYGSQAPAFAAGLPLGLVLPAHSRVPIEVREYL</sequence>
<organism evidence="2 3">
    <name type="scientific">Aeromicrobium alkaliterrae</name>
    <dbReference type="NCBI Taxonomy" id="302168"/>
    <lineage>
        <taxon>Bacteria</taxon>
        <taxon>Bacillati</taxon>
        <taxon>Actinomycetota</taxon>
        <taxon>Actinomycetes</taxon>
        <taxon>Propionibacteriales</taxon>
        <taxon>Nocardioidaceae</taxon>
        <taxon>Aeromicrobium</taxon>
    </lineage>
</organism>
<dbReference type="EMBL" id="BAAAME010000006">
    <property type="protein sequence ID" value="GAA1750946.1"/>
    <property type="molecule type" value="Genomic_DNA"/>
</dbReference>
<evidence type="ECO:0000313" key="2">
    <source>
        <dbReference type="EMBL" id="GAA1750946.1"/>
    </source>
</evidence>
<evidence type="ECO:0008006" key="4">
    <source>
        <dbReference type="Google" id="ProtNLM"/>
    </source>
</evidence>
<keyword evidence="3" id="KW-1185">Reference proteome</keyword>
<comment type="caution">
    <text evidence="2">The sequence shown here is derived from an EMBL/GenBank/DDBJ whole genome shotgun (WGS) entry which is preliminary data.</text>
</comment>
<accession>A0ABN2K928</accession>
<reference evidence="2 3" key="1">
    <citation type="journal article" date="2019" name="Int. J. Syst. Evol. Microbiol.">
        <title>The Global Catalogue of Microorganisms (GCM) 10K type strain sequencing project: providing services to taxonomists for standard genome sequencing and annotation.</title>
        <authorList>
            <consortium name="The Broad Institute Genomics Platform"/>
            <consortium name="The Broad Institute Genome Sequencing Center for Infectious Disease"/>
            <person name="Wu L."/>
            <person name="Ma J."/>
        </authorList>
    </citation>
    <scope>NUCLEOTIDE SEQUENCE [LARGE SCALE GENOMIC DNA]</scope>
    <source>
        <strain evidence="2 3">JCM 13518</strain>
    </source>
</reference>
<feature type="transmembrane region" description="Helical" evidence="1">
    <location>
        <begin position="20"/>
        <end position="40"/>
    </location>
</feature>
<keyword evidence="1" id="KW-1133">Transmembrane helix</keyword>
<keyword evidence="1" id="KW-0472">Membrane</keyword>
<evidence type="ECO:0000313" key="3">
    <source>
        <dbReference type="Proteomes" id="UP001501057"/>
    </source>
</evidence>
<dbReference type="InterPro" id="IPR049978">
    <property type="entry name" value="SCO6880-like"/>
</dbReference>
<keyword evidence="1" id="KW-0812">Transmembrane</keyword>
<feature type="transmembrane region" description="Helical" evidence="1">
    <location>
        <begin position="46"/>
        <end position="66"/>
    </location>
</feature>
<dbReference type="RefSeq" id="WP_344203730.1">
    <property type="nucleotide sequence ID" value="NZ_BAAAME010000006.1"/>
</dbReference>
<proteinExistence type="predicted"/>